<dbReference type="InterPro" id="IPR013154">
    <property type="entry name" value="ADH-like_N"/>
</dbReference>
<dbReference type="PROSITE" id="PS00012">
    <property type="entry name" value="PHOSPHOPANTETHEINE"/>
    <property type="match status" value="3"/>
</dbReference>
<evidence type="ECO:0000256" key="50">
    <source>
        <dbReference type="ARBA" id="ARBA00049449"/>
    </source>
</evidence>
<evidence type="ECO:0000256" key="10">
    <source>
        <dbReference type="ARBA" id="ARBA00023239"/>
    </source>
</evidence>
<keyword evidence="60" id="KW-1185">Reference proteome</keyword>
<feature type="region of interest" description="C-terminal hotdog fold" evidence="53">
    <location>
        <begin position="3025"/>
        <end position="3156"/>
    </location>
</feature>
<reference evidence="59 60" key="1">
    <citation type="submission" date="2020-01" db="EMBL/GenBank/DDBJ databases">
        <title>Kibdelosporangium persica a novel Actinomycetes from a hot desert in Iran.</title>
        <authorList>
            <person name="Safaei N."/>
            <person name="Zaburannyi N."/>
            <person name="Mueller R."/>
            <person name="Wink J."/>
        </authorList>
    </citation>
    <scope>NUCLEOTIDE SEQUENCE [LARGE SCALE GENOMIC DNA]</scope>
    <source>
        <strain evidence="59 60">4NS15</strain>
    </source>
</reference>
<dbReference type="Gene3D" id="3.40.50.720">
    <property type="entry name" value="NAD(P)-binding Rossmann-like Domain"/>
    <property type="match status" value="4"/>
</dbReference>
<evidence type="ECO:0000256" key="20">
    <source>
        <dbReference type="ARBA" id="ARBA00023401"/>
    </source>
</evidence>
<evidence type="ECO:0000259" key="57">
    <source>
        <dbReference type="PROSITE" id="PS52004"/>
    </source>
</evidence>
<evidence type="ECO:0000256" key="28">
    <source>
        <dbReference type="ARBA" id="ARBA00047500"/>
    </source>
</evidence>
<keyword evidence="8" id="KW-0663">Pyridoxal phosphate</keyword>
<feature type="domain" description="PKS/mFAS DH" evidence="58">
    <location>
        <begin position="889"/>
        <end position="1155"/>
    </location>
</feature>
<keyword evidence="9" id="KW-0045">Antibiotic biosynthesis</keyword>
<evidence type="ECO:0000256" key="2">
    <source>
        <dbReference type="ARBA" id="ARBA00004792"/>
    </source>
</evidence>
<dbReference type="InterPro" id="IPR014031">
    <property type="entry name" value="Ketoacyl_synth_C"/>
</dbReference>
<feature type="region of interest" description="Disordered" evidence="55">
    <location>
        <begin position="2418"/>
        <end position="2438"/>
    </location>
</feature>
<feature type="coiled-coil region" evidence="54">
    <location>
        <begin position="4"/>
        <end position="31"/>
    </location>
</feature>
<comment type="catalytic activity">
    <reaction evidence="48">
        <text>3-oxohexadecanoyl-[ACP] + NADPH + H(+) = (3R)-hydroxyhexadecanoyl-[ACP] + NADP(+)</text>
        <dbReference type="Rhea" id="RHEA:41904"/>
        <dbReference type="Rhea" id="RHEA-COMP:9649"/>
        <dbReference type="Rhea" id="RHEA-COMP:9650"/>
        <dbReference type="ChEBI" id="CHEBI:15378"/>
        <dbReference type="ChEBI" id="CHEBI:57783"/>
        <dbReference type="ChEBI" id="CHEBI:58349"/>
        <dbReference type="ChEBI" id="CHEBI:78478"/>
        <dbReference type="ChEBI" id="CHEBI:78480"/>
    </reaction>
    <physiologicalReaction direction="left-to-right" evidence="48">
        <dbReference type="Rhea" id="RHEA:41905"/>
    </physiologicalReaction>
</comment>
<evidence type="ECO:0000256" key="49">
    <source>
        <dbReference type="ARBA" id="ARBA00049422"/>
    </source>
</evidence>
<dbReference type="InterPro" id="IPR055123">
    <property type="entry name" value="SpnB-like_Rossmann"/>
</dbReference>
<evidence type="ECO:0000256" key="16">
    <source>
        <dbReference type="ARBA" id="ARBA00023388"/>
    </source>
</evidence>
<organism evidence="59 60">
    <name type="scientific">Kibdelosporangium persicum</name>
    <dbReference type="NCBI Taxonomy" id="2698649"/>
    <lineage>
        <taxon>Bacteria</taxon>
        <taxon>Bacillati</taxon>
        <taxon>Actinomycetota</taxon>
        <taxon>Actinomycetes</taxon>
        <taxon>Pseudonocardiales</taxon>
        <taxon>Pseudonocardiaceae</taxon>
        <taxon>Kibdelosporangium</taxon>
    </lineage>
</organism>
<dbReference type="SUPFAM" id="SSF50129">
    <property type="entry name" value="GroES-like"/>
    <property type="match status" value="1"/>
</dbReference>
<feature type="compositionally biased region" description="Basic and acidic residues" evidence="55">
    <location>
        <begin position="2426"/>
        <end position="2436"/>
    </location>
</feature>
<feature type="region of interest" description="C-terminal hotdog fold" evidence="53">
    <location>
        <begin position="1019"/>
        <end position="1155"/>
    </location>
</feature>
<dbReference type="InterPro" id="IPR036291">
    <property type="entry name" value="NAD(P)-bd_dom_sf"/>
</dbReference>
<dbReference type="InterPro" id="IPR032821">
    <property type="entry name" value="PKS_assoc"/>
</dbReference>
<dbReference type="Gene3D" id="3.90.180.10">
    <property type="entry name" value="Medium-chain alcohol dehydrogenases, catalytic domain"/>
    <property type="match status" value="1"/>
</dbReference>
<dbReference type="Pfam" id="PF00109">
    <property type="entry name" value="ketoacyl-synt"/>
    <property type="match status" value="3"/>
</dbReference>
<comment type="catalytic activity">
    <reaction evidence="18">
        <text>(3R)-hydroxytetradecanoyl-[ACP] = (2E)-tetradecenoyl-[ACP] + H2O</text>
        <dbReference type="Rhea" id="RHEA:41892"/>
        <dbReference type="Rhea" id="RHEA-COMP:9646"/>
        <dbReference type="Rhea" id="RHEA-COMP:9647"/>
        <dbReference type="ChEBI" id="CHEBI:15377"/>
        <dbReference type="ChEBI" id="CHEBI:78474"/>
        <dbReference type="ChEBI" id="CHEBI:78475"/>
    </reaction>
    <physiologicalReaction direction="left-to-right" evidence="18">
        <dbReference type="Rhea" id="RHEA:41893"/>
    </physiologicalReaction>
</comment>
<dbReference type="InterPro" id="IPR049551">
    <property type="entry name" value="PKS_DH_C"/>
</dbReference>
<dbReference type="SMART" id="SM01294">
    <property type="entry name" value="PKS_PP_betabranch"/>
    <property type="match status" value="3"/>
</dbReference>
<dbReference type="PROSITE" id="PS50075">
    <property type="entry name" value="CARRIER"/>
    <property type="match status" value="3"/>
</dbReference>
<comment type="function">
    <text evidence="22">Fatty acid synthetase is a multifunctional enzyme that catalyzes the de novo biosynthesis of long-chain saturated fatty acids starting from acetyl-CoA and malonyl-CoA in the presence of NADPH. This multifunctional protein contains 7 catalytic activities and a site for the binding of the prosthetic group 4'-phosphopantetheine of the acyl carrier protein ([ACP]) domain.</text>
</comment>
<dbReference type="InterPro" id="IPR016035">
    <property type="entry name" value="Acyl_Trfase/lysoPLipase"/>
</dbReference>
<dbReference type="Pfam" id="PF21089">
    <property type="entry name" value="PKS_DH_N"/>
    <property type="match status" value="2"/>
</dbReference>
<evidence type="ECO:0000256" key="33">
    <source>
        <dbReference type="ARBA" id="ARBA00047961"/>
    </source>
</evidence>
<evidence type="ECO:0000256" key="30">
    <source>
        <dbReference type="ARBA" id="ARBA00047810"/>
    </source>
</evidence>
<dbReference type="SUPFAM" id="SSF53901">
    <property type="entry name" value="Thiolase-like"/>
    <property type="match status" value="3"/>
</dbReference>
<dbReference type="InterPro" id="IPR001031">
    <property type="entry name" value="Thioesterase"/>
</dbReference>
<dbReference type="InterPro" id="IPR020841">
    <property type="entry name" value="PKS_Beta-ketoAc_synthase_dom"/>
</dbReference>
<keyword evidence="7" id="KW-0702">S-nitrosylation</keyword>
<evidence type="ECO:0000256" key="34">
    <source>
        <dbReference type="ARBA" id="ARBA00048051"/>
    </source>
</evidence>
<dbReference type="SMART" id="SM00826">
    <property type="entry name" value="PKS_DH"/>
    <property type="match status" value="2"/>
</dbReference>
<evidence type="ECO:0000256" key="31">
    <source>
        <dbReference type="ARBA" id="ARBA00047897"/>
    </source>
</evidence>
<dbReference type="InterPro" id="IPR049552">
    <property type="entry name" value="PKS_DH_N"/>
</dbReference>
<evidence type="ECO:0000256" key="24">
    <source>
        <dbReference type="ARBA" id="ARBA00047394"/>
    </source>
</evidence>
<dbReference type="PROSITE" id="PS52004">
    <property type="entry name" value="KS3_2"/>
    <property type="match status" value="3"/>
</dbReference>
<dbReference type="InterPro" id="IPR020806">
    <property type="entry name" value="PKS_PP-bd"/>
</dbReference>
<comment type="catalytic activity">
    <reaction evidence="26">
        <text>3-oxodecanoyl-[ACP] + NADPH + H(+) = (3R)-hydroxydecanoyl-[ACP] + NADP(+)</text>
        <dbReference type="Rhea" id="RHEA:41856"/>
        <dbReference type="Rhea" id="RHEA-COMP:9637"/>
        <dbReference type="Rhea" id="RHEA-COMP:9638"/>
        <dbReference type="ChEBI" id="CHEBI:15378"/>
        <dbReference type="ChEBI" id="CHEBI:57783"/>
        <dbReference type="ChEBI" id="CHEBI:58349"/>
        <dbReference type="ChEBI" id="CHEBI:78464"/>
        <dbReference type="ChEBI" id="CHEBI:78466"/>
    </reaction>
    <physiologicalReaction direction="left-to-right" evidence="26">
        <dbReference type="Rhea" id="RHEA:41857"/>
    </physiologicalReaction>
</comment>
<feature type="region of interest" description="N-terminal hotdog fold" evidence="53">
    <location>
        <begin position="889"/>
        <end position="1009"/>
    </location>
</feature>
<dbReference type="SUPFAM" id="SSF52151">
    <property type="entry name" value="FabD/lysophospholipase-like"/>
    <property type="match status" value="3"/>
</dbReference>
<evidence type="ECO:0000256" key="23">
    <source>
        <dbReference type="ARBA" id="ARBA00047300"/>
    </source>
</evidence>
<feature type="domain" description="Carrier" evidence="56">
    <location>
        <begin position="3487"/>
        <end position="3562"/>
    </location>
</feature>
<dbReference type="SMART" id="SM00825">
    <property type="entry name" value="PKS_KS"/>
    <property type="match status" value="3"/>
</dbReference>
<dbReference type="InterPro" id="IPR013968">
    <property type="entry name" value="PKS_KR"/>
</dbReference>
<keyword evidence="5" id="KW-0597">Phosphoprotein</keyword>
<feature type="active site" description="Proton donor; for dehydratase activity" evidence="53">
    <location>
        <position position="1077"/>
    </location>
</feature>
<feature type="domain" description="Ketosynthase family 3 (KS3)" evidence="57">
    <location>
        <begin position="33"/>
        <end position="457"/>
    </location>
</feature>
<comment type="catalytic activity">
    <reaction evidence="20">
        <text>(3R)-hydroxyhexadecanoyl-[ACP] = (2E)-hexadecenoyl-[ACP] + H2O</text>
        <dbReference type="Rhea" id="RHEA:41908"/>
        <dbReference type="Rhea" id="RHEA-COMP:9650"/>
        <dbReference type="Rhea" id="RHEA-COMP:9651"/>
        <dbReference type="ChEBI" id="CHEBI:15377"/>
        <dbReference type="ChEBI" id="CHEBI:78480"/>
        <dbReference type="ChEBI" id="CHEBI:78481"/>
    </reaction>
    <physiologicalReaction direction="left-to-right" evidence="20">
        <dbReference type="Rhea" id="RHEA:41909"/>
    </physiologicalReaction>
</comment>
<dbReference type="InterPro" id="IPR029058">
    <property type="entry name" value="AB_hydrolase_fold"/>
</dbReference>
<comment type="catalytic activity">
    <reaction evidence="52">
        <text>octanoyl-[ACP] + malonyl-[ACP] + H(+) = 3-oxodecanoyl-[ACP] + holo-[ACP] + CO2</text>
        <dbReference type="Rhea" id="RHEA:41852"/>
        <dbReference type="Rhea" id="RHEA-COMP:9623"/>
        <dbReference type="Rhea" id="RHEA-COMP:9636"/>
        <dbReference type="Rhea" id="RHEA-COMP:9637"/>
        <dbReference type="Rhea" id="RHEA-COMP:9685"/>
        <dbReference type="ChEBI" id="CHEBI:15378"/>
        <dbReference type="ChEBI" id="CHEBI:16526"/>
        <dbReference type="ChEBI" id="CHEBI:64479"/>
        <dbReference type="ChEBI" id="CHEBI:78449"/>
        <dbReference type="ChEBI" id="CHEBI:78463"/>
        <dbReference type="ChEBI" id="CHEBI:78464"/>
    </reaction>
    <physiologicalReaction direction="left-to-right" evidence="52">
        <dbReference type="Rhea" id="RHEA:41853"/>
    </physiologicalReaction>
</comment>
<evidence type="ECO:0000256" key="36">
    <source>
        <dbReference type="ARBA" id="ARBA00048289"/>
    </source>
</evidence>
<evidence type="ECO:0000256" key="18">
    <source>
        <dbReference type="ARBA" id="ARBA00023398"/>
    </source>
</evidence>
<comment type="catalytic activity">
    <reaction evidence="46">
        <text>(2E)-tetradecenoyl-[ACP] + NADPH + H(+) = tetradecanoyl-[ACP] + NADP(+)</text>
        <dbReference type="Rhea" id="RHEA:41896"/>
        <dbReference type="Rhea" id="RHEA-COMP:9647"/>
        <dbReference type="Rhea" id="RHEA-COMP:9648"/>
        <dbReference type="ChEBI" id="CHEBI:15378"/>
        <dbReference type="ChEBI" id="CHEBI:57783"/>
        <dbReference type="ChEBI" id="CHEBI:58349"/>
        <dbReference type="ChEBI" id="CHEBI:78475"/>
        <dbReference type="ChEBI" id="CHEBI:78477"/>
    </reaction>
    <physiologicalReaction direction="left-to-right" evidence="46">
        <dbReference type="Rhea" id="RHEA:41897"/>
    </physiologicalReaction>
</comment>
<evidence type="ECO:0000256" key="41">
    <source>
        <dbReference type="ARBA" id="ARBA00048691"/>
    </source>
</evidence>
<dbReference type="Gene3D" id="3.40.47.10">
    <property type="match status" value="3"/>
</dbReference>
<comment type="cofactor">
    <cofactor evidence="1">
        <name>pantetheine 4'-phosphate</name>
        <dbReference type="ChEBI" id="CHEBI:47942"/>
    </cofactor>
</comment>
<dbReference type="CDD" id="cd00833">
    <property type="entry name" value="PKS"/>
    <property type="match status" value="3"/>
</dbReference>
<evidence type="ECO:0000256" key="19">
    <source>
        <dbReference type="ARBA" id="ARBA00023399"/>
    </source>
</evidence>
<evidence type="ECO:0000256" key="43">
    <source>
        <dbReference type="ARBA" id="ARBA00048935"/>
    </source>
</evidence>
<evidence type="ECO:0000259" key="58">
    <source>
        <dbReference type="PROSITE" id="PS52019"/>
    </source>
</evidence>
<comment type="catalytic activity">
    <reaction evidence="38">
        <text>a fatty acyl-[ACP] + malonyl-[ACP] + H(+) = a 3-oxoacyl-[ACP] + holo-[ACP] + CO2</text>
        <dbReference type="Rhea" id="RHEA:22836"/>
        <dbReference type="Rhea" id="RHEA-COMP:9623"/>
        <dbReference type="Rhea" id="RHEA-COMP:9685"/>
        <dbReference type="Rhea" id="RHEA-COMP:9916"/>
        <dbReference type="Rhea" id="RHEA-COMP:14125"/>
        <dbReference type="ChEBI" id="CHEBI:15378"/>
        <dbReference type="ChEBI" id="CHEBI:16526"/>
        <dbReference type="ChEBI" id="CHEBI:64479"/>
        <dbReference type="ChEBI" id="CHEBI:78449"/>
        <dbReference type="ChEBI" id="CHEBI:78776"/>
        <dbReference type="ChEBI" id="CHEBI:138651"/>
        <dbReference type="EC" id="2.3.1.41"/>
    </reaction>
    <physiologicalReaction direction="left-to-right" evidence="38">
        <dbReference type="Rhea" id="RHEA:22837"/>
    </physiologicalReaction>
</comment>
<comment type="catalytic activity">
    <reaction evidence="13">
        <text>(3R)-hydroxyoctanoyl-[ACP] = (2E)-octenoyl-[ACP] + H2O</text>
        <dbReference type="Rhea" id="RHEA:41844"/>
        <dbReference type="Rhea" id="RHEA-COMP:9634"/>
        <dbReference type="Rhea" id="RHEA-COMP:9635"/>
        <dbReference type="ChEBI" id="CHEBI:15377"/>
        <dbReference type="ChEBI" id="CHEBI:78461"/>
        <dbReference type="ChEBI" id="CHEBI:78462"/>
    </reaction>
    <physiologicalReaction direction="left-to-right" evidence="13">
        <dbReference type="Rhea" id="RHEA:41845"/>
    </physiologicalReaction>
</comment>
<evidence type="ECO:0000256" key="45">
    <source>
        <dbReference type="ARBA" id="ARBA00049109"/>
    </source>
</evidence>
<comment type="catalytic activity">
    <reaction evidence="36">
        <text>tetradecanoyl-[ACP] + H2O = tetradecanoate + holo-[ACP] + H(+)</text>
        <dbReference type="Rhea" id="RHEA:30123"/>
        <dbReference type="Rhea" id="RHEA-COMP:9648"/>
        <dbReference type="Rhea" id="RHEA-COMP:9685"/>
        <dbReference type="ChEBI" id="CHEBI:15377"/>
        <dbReference type="ChEBI" id="CHEBI:15378"/>
        <dbReference type="ChEBI" id="CHEBI:30807"/>
        <dbReference type="ChEBI" id="CHEBI:64479"/>
        <dbReference type="ChEBI" id="CHEBI:78477"/>
        <dbReference type="EC" id="3.1.2.14"/>
    </reaction>
    <physiologicalReaction direction="left-to-right" evidence="36">
        <dbReference type="Rhea" id="RHEA:30124"/>
    </physiologicalReaction>
</comment>
<dbReference type="PROSITE" id="PS01162">
    <property type="entry name" value="QOR_ZETA_CRYSTAL"/>
    <property type="match status" value="1"/>
</dbReference>
<dbReference type="InterPro" id="IPR016039">
    <property type="entry name" value="Thiolase-like"/>
</dbReference>
<keyword evidence="10" id="KW-0456">Lyase</keyword>
<comment type="catalytic activity">
    <reaction evidence="43">
        <text>3-oxotetradecanoyl-[ACP] + NADPH + H(+) = (3R)-hydroxytetradecanoyl-[ACP] + NADP(+)</text>
        <dbReference type="Rhea" id="RHEA:41888"/>
        <dbReference type="Rhea" id="RHEA-COMP:9645"/>
        <dbReference type="Rhea" id="RHEA-COMP:9646"/>
        <dbReference type="ChEBI" id="CHEBI:15378"/>
        <dbReference type="ChEBI" id="CHEBI:57783"/>
        <dbReference type="ChEBI" id="CHEBI:58349"/>
        <dbReference type="ChEBI" id="CHEBI:78473"/>
        <dbReference type="ChEBI" id="CHEBI:78474"/>
    </reaction>
    <physiologicalReaction direction="left-to-right" evidence="43">
        <dbReference type="Rhea" id="RHEA:41889"/>
    </physiologicalReaction>
</comment>
<dbReference type="Pfam" id="PF00550">
    <property type="entry name" value="PP-binding"/>
    <property type="match status" value="3"/>
</dbReference>
<evidence type="ECO:0000256" key="8">
    <source>
        <dbReference type="ARBA" id="ARBA00022898"/>
    </source>
</evidence>
<dbReference type="Pfam" id="PF14765">
    <property type="entry name" value="PS-DH"/>
    <property type="match status" value="2"/>
</dbReference>
<comment type="catalytic activity">
    <reaction evidence="34">
        <text>hexadecanoyl-[ACP] + malonyl-[ACP] + H(+) = 3-oxooctadecanoyl-[ACP] + holo-[ACP] + CO2</text>
        <dbReference type="Rhea" id="RHEA:41916"/>
        <dbReference type="Rhea" id="RHEA-COMP:9623"/>
        <dbReference type="Rhea" id="RHEA-COMP:9652"/>
        <dbReference type="Rhea" id="RHEA-COMP:9653"/>
        <dbReference type="Rhea" id="RHEA-COMP:9685"/>
        <dbReference type="ChEBI" id="CHEBI:15378"/>
        <dbReference type="ChEBI" id="CHEBI:16526"/>
        <dbReference type="ChEBI" id="CHEBI:64479"/>
        <dbReference type="ChEBI" id="CHEBI:78449"/>
        <dbReference type="ChEBI" id="CHEBI:78483"/>
        <dbReference type="ChEBI" id="CHEBI:78487"/>
    </reaction>
    <physiologicalReaction direction="left-to-right" evidence="34">
        <dbReference type="Rhea" id="RHEA:41917"/>
    </physiologicalReaction>
</comment>
<dbReference type="SMART" id="SM00827">
    <property type="entry name" value="PKS_AT"/>
    <property type="match status" value="3"/>
</dbReference>
<evidence type="ECO:0000256" key="15">
    <source>
        <dbReference type="ARBA" id="ARBA00023373"/>
    </source>
</evidence>
<dbReference type="Gene3D" id="3.40.366.10">
    <property type="entry name" value="Malonyl-Coenzyme A Acyl Carrier Protein, domain 2"/>
    <property type="match status" value="3"/>
</dbReference>
<comment type="catalytic activity">
    <reaction evidence="16">
        <text>(3R)-hydroxydecanoyl-[ACP] = (2E)-decenoyl-[ACP] + H2O</text>
        <dbReference type="Rhea" id="RHEA:41860"/>
        <dbReference type="Rhea" id="RHEA-COMP:9638"/>
        <dbReference type="Rhea" id="RHEA-COMP:9639"/>
        <dbReference type="ChEBI" id="CHEBI:15377"/>
        <dbReference type="ChEBI" id="CHEBI:78466"/>
        <dbReference type="ChEBI" id="CHEBI:78467"/>
    </reaction>
    <physiologicalReaction direction="left-to-right" evidence="16">
        <dbReference type="Rhea" id="RHEA:41861"/>
    </physiologicalReaction>
</comment>
<comment type="catalytic activity">
    <reaction evidence="23">
        <text>3-oxooctadecanoyl-[ACP] + NADPH + H(+) = (3R)-hydroxyoctadecanoyl-[ACP] + NADP(+)</text>
        <dbReference type="Rhea" id="RHEA:41920"/>
        <dbReference type="Rhea" id="RHEA-COMP:9653"/>
        <dbReference type="Rhea" id="RHEA-COMP:9654"/>
        <dbReference type="ChEBI" id="CHEBI:15378"/>
        <dbReference type="ChEBI" id="CHEBI:57783"/>
        <dbReference type="ChEBI" id="CHEBI:58349"/>
        <dbReference type="ChEBI" id="CHEBI:78487"/>
        <dbReference type="ChEBI" id="CHEBI:78488"/>
    </reaction>
    <physiologicalReaction direction="left-to-right" evidence="23">
        <dbReference type="Rhea" id="RHEA:41921"/>
    </physiologicalReaction>
</comment>
<keyword evidence="54" id="KW-0175">Coiled coil</keyword>
<dbReference type="InterPro" id="IPR002364">
    <property type="entry name" value="Quin_OxRdtase/zeta-crystal_CS"/>
</dbReference>
<evidence type="ECO:0000313" key="60">
    <source>
        <dbReference type="Proteomes" id="UP000763557"/>
    </source>
</evidence>
<comment type="catalytic activity">
    <reaction evidence="42">
        <text>hexadecanoyl-[ACP] + H2O = hexadecanoate + holo-[ACP] + H(+)</text>
        <dbReference type="Rhea" id="RHEA:41932"/>
        <dbReference type="Rhea" id="RHEA-COMP:9652"/>
        <dbReference type="Rhea" id="RHEA-COMP:9685"/>
        <dbReference type="ChEBI" id="CHEBI:7896"/>
        <dbReference type="ChEBI" id="CHEBI:15377"/>
        <dbReference type="ChEBI" id="CHEBI:15378"/>
        <dbReference type="ChEBI" id="CHEBI:64479"/>
        <dbReference type="ChEBI" id="CHEBI:78483"/>
        <dbReference type="EC" id="3.1.2.14"/>
    </reaction>
    <physiologicalReaction direction="left-to-right" evidence="42">
        <dbReference type="Rhea" id="RHEA:41933"/>
    </physiologicalReaction>
</comment>
<comment type="catalytic activity">
    <reaction evidence="27">
        <text>tetradecanoyl-[ACP] + malonyl-[ACP] + H(+) = 3-oxohexadecanoyl-[ACP] + holo-[ACP] + CO2</text>
        <dbReference type="Rhea" id="RHEA:41900"/>
        <dbReference type="Rhea" id="RHEA-COMP:9623"/>
        <dbReference type="Rhea" id="RHEA-COMP:9648"/>
        <dbReference type="Rhea" id="RHEA-COMP:9649"/>
        <dbReference type="Rhea" id="RHEA-COMP:9685"/>
        <dbReference type="ChEBI" id="CHEBI:15378"/>
        <dbReference type="ChEBI" id="CHEBI:16526"/>
        <dbReference type="ChEBI" id="CHEBI:64479"/>
        <dbReference type="ChEBI" id="CHEBI:78449"/>
        <dbReference type="ChEBI" id="CHEBI:78477"/>
        <dbReference type="ChEBI" id="CHEBI:78478"/>
    </reaction>
    <physiologicalReaction direction="left-to-right" evidence="27">
        <dbReference type="Rhea" id="RHEA:41901"/>
    </physiologicalReaction>
</comment>
<dbReference type="InterPro" id="IPR006162">
    <property type="entry name" value="Ppantetheine_attach_site"/>
</dbReference>
<dbReference type="InterPro" id="IPR050091">
    <property type="entry name" value="PKS_NRPS_Biosynth_Enz"/>
</dbReference>
<evidence type="ECO:0000256" key="55">
    <source>
        <dbReference type="SAM" id="MobiDB-lite"/>
    </source>
</evidence>
<keyword evidence="12" id="KW-0012">Acyltransferase</keyword>
<dbReference type="InterPro" id="IPR016036">
    <property type="entry name" value="Malonyl_transacylase_ACP-bd"/>
</dbReference>
<comment type="catalytic activity">
    <reaction evidence="45">
        <text>decanoyl-[ACP] + malonyl-[ACP] + H(+) = 3-oxododecanoyl-[ACP] + holo-[ACP] + CO2</text>
        <dbReference type="Rhea" id="RHEA:41868"/>
        <dbReference type="Rhea" id="RHEA-COMP:9623"/>
        <dbReference type="Rhea" id="RHEA-COMP:9640"/>
        <dbReference type="Rhea" id="RHEA-COMP:9641"/>
        <dbReference type="Rhea" id="RHEA-COMP:9685"/>
        <dbReference type="ChEBI" id="CHEBI:15378"/>
        <dbReference type="ChEBI" id="CHEBI:16526"/>
        <dbReference type="ChEBI" id="CHEBI:64479"/>
        <dbReference type="ChEBI" id="CHEBI:78449"/>
        <dbReference type="ChEBI" id="CHEBI:78468"/>
        <dbReference type="ChEBI" id="CHEBI:78469"/>
    </reaction>
    <physiologicalReaction direction="left-to-right" evidence="45">
        <dbReference type="Rhea" id="RHEA:41869"/>
    </physiologicalReaction>
</comment>
<dbReference type="InterPro" id="IPR011032">
    <property type="entry name" value="GroES-like_sf"/>
</dbReference>
<evidence type="ECO:0000256" key="25">
    <source>
        <dbReference type="ARBA" id="ARBA00047400"/>
    </source>
</evidence>
<dbReference type="PROSITE" id="PS00606">
    <property type="entry name" value="KS3_1"/>
    <property type="match status" value="3"/>
</dbReference>
<evidence type="ECO:0000256" key="5">
    <source>
        <dbReference type="ARBA" id="ARBA00022553"/>
    </source>
</evidence>
<dbReference type="InterPro" id="IPR018201">
    <property type="entry name" value="Ketoacyl_synth_AS"/>
</dbReference>
<comment type="catalytic activity">
    <reaction evidence="37">
        <text>(2E)-octenoyl-[ACP] + NADPH + H(+) = octanoyl-[ACP] + NADP(+)</text>
        <dbReference type="Rhea" id="RHEA:41848"/>
        <dbReference type="Rhea" id="RHEA-COMP:9635"/>
        <dbReference type="Rhea" id="RHEA-COMP:9636"/>
        <dbReference type="ChEBI" id="CHEBI:15378"/>
        <dbReference type="ChEBI" id="CHEBI:57783"/>
        <dbReference type="ChEBI" id="CHEBI:58349"/>
        <dbReference type="ChEBI" id="CHEBI:78462"/>
        <dbReference type="ChEBI" id="CHEBI:78463"/>
    </reaction>
    <physiologicalReaction direction="left-to-right" evidence="37">
        <dbReference type="Rhea" id="RHEA:41849"/>
    </physiologicalReaction>
</comment>
<comment type="catalytic activity">
    <reaction evidence="51">
        <text>(2E)-decenoyl-[ACP] + NADPH + H(+) = decanoyl-[ACP] + NADP(+)</text>
        <dbReference type="Rhea" id="RHEA:41864"/>
        <dbReference type="Rhea" id="RHEA-COMP:9639"/>
        <dbReference type="Rhea" id="RHEA-COMP:9640"/>
        <dbReference type="ChEBI" id="CHEBI:15378"/>
        <dbReference type="ChEBI" id="CHEBI:57783"/>
        <dbReference type="ChEBI" id="CHEBI:58349"/>
        <dbReference type="ChEBI" id="CHEBI:78467"/>
        <dbReference type="ChEBI" id="CHEBI:78468"/>
    </reaction>
    <physiologicalReaction direction="left-to-right" evidence="51">
        <dbReference type="Rhea" id="RHEA:41865"/>
    </physiologicalReaction>
</comment>
<comment type="catalytic activity">
    <reaction evidence="21">
        <text>(3R)-hydroxybutanoyl-[ACP] = (2E)-butenoyl-[ACP] + H2O</text>
        <dbReference type="Rhea" id="RHEA:41808"/>
        <dbReference type="Rhea" id="RHEA-COMP:9626"/>
        <dbReference type="Rhea" id="RHEA-COMP:9627"/>
        <dbReference type="ChEBI" id="CHEBI:15377"/>
        <dbReference type="ChEBI" id="CHEBI:78451"/>
        <dbReference type="ChEBI" id="CHEBI:78453"/>
    </reaction>
    <physiologicalReaction direction="left-to-right" evidence="21">
        <dbReference type="Rhea" id="RHEA:41809"/>
    </physiologicalReaction>
</comment>
<feature type="domain" description="PKS/mFAS DH" evidence="58">
    <location>
        <begin position="2894"/>
        <end position="3156"/>
    </location>
</feature>
<evidence type="ECO:0000256" key="13">
    <source>
        <dbReference type="ARBA" id="ARBA00023332"/>
    </source>
</evidence>
<evidence type="ECO:0000256" key="12">
    <source>
        <dbReference type="ARBA" id="ARBA00023315"/>
    </source>
</evidence>
<feature type="domain" description="Ketosynthase family 3 (KS3)" evidence="57">
    <location>
        <begin position="3580"/>
        <end position="4004"/>
    </location>
</feature>
<protein>
    <submittedName>
        <fullName evidence="59">Uncharacterized protein</fullName>
    </submittedName>
</protein>
<dbReference type="InterPro" id="IPR015083">
    <property type="entry name" value="NorB/c/GfsB-D-like_docking"/>
</dbReference>
<evidence type="ECO:0000256" key="37">
    <source>
        <dbReference type="ARBA" id="ARBA00048420"/>
    </source>
</evidence>
<comment type="catalytic activity">
    <reaction evidence="49">
        <text>3-oxooctanoyl-[ACP] + NADPH + H(+) = (3R)-hydroxyoctanoyl-[ACP] + NADP(+)</text>
        <dbReference type="Rhea" id="RHEA:41840"/>
        <dbReference type="Rhea" id="RHEA-COMP:9633"/>
        <dbReference type="Rhea" id="RHEA-COMP:9634"/>
        <dbReference type="ChEBI" id="CHEBI:15378"/>
        <dbReference type="ChEBI" id="CHEBI:57783"/>
        <dbReference type="ChEBI" id="CHEBI:58349"/>
        <dbReference type="ChEBI" id="CHEBI:78460"/>
        <dbReference type="ChEBI" id="CHEBI:78461"/>
    </reaction>
    <physiologicalReaction direction="left-to-right" evidence="49">
        <dbReference type="Rhea" id="RHEA:41841"/>
    </physiologicalReaction>
</comment>
<evidence type="ECO:0000256" key="38">
    <source>
        <dbReference type="ARBA" id="ARBA00048506"/>
    </source>
</evidence>
<dbReference type="Pfam" id="PF22953">
    <property type="entry name" value="SpnB_Rossmann"/>
    <property type="match status" value="2"/>
</dbReference>
<keyword evidence="4" id="KW-0596">Phosphopantetheine</keyword>
<comment type="catalytic activity">
    <reaction evidence="15">
        <text>(3R)-hydroxyhexanoyl-[ACP] = (2E)-hexenoyl-[ACP] + H2O</text>
        <dbReference type="Rhea" id="RHEA:41828"/>
        <dbReference type="Rhea" id="RHEA-COMP:9630"/>
        <dbReference type="Rhea" id="RHEA-COMP:9631"/>
        <dbReference type="ChEBI" id="CHEBI:15377"/>
        <dbReference type="ChEBI" id="CHEBI:78457"/>
        <dbReference type="ChEBI" id="CHEBI:78458"/>
    </reaction>
    <physiologicalReaction direction="left-to-right" evidence="15">
        <dbReference type="Rhea" id="RHEA:41829"/>
    </physiologicalReaction>
</comment>
<gene>
    <name evidence="59" type="ORF">GC106_38310</name>
</gene>
<dbReference type="Pfam" id="PF08659">
    <property type="entry name" value="KR"/>
    <property type="match status" value="1"/>
</dbReference>
<comment type="pathway">
    <text evidence="3">Lipid metabolism.</text>
</comment>
<dbReference type="InterPro" id="IPR009081">
    <property type="entry name" value="PP-bd_ACP"/>
</dbReference>
<comment type="catalytic activity">
    <reaction evidence="32">
        <text>3-oxobutanoyl-[ACP] + NADPH + H(+) = (3R)-hydroxybutanoyl-[ACP] + NADP(+)</text>
        <dbReference type="Rhea" id="RHEA:41804"/>
        <dbReference type="Rhea" id="RHEA-COMP:9625"/>
        <dbReference type="Rhea" id="RHEA-COMP:9626"/>
        <dbReference type="ChEBI" id="CHEBI:15378"/>
        <dbReference type="ChEBI" id="CHEBI:57783"/>
        <dbReference type="ChEBI" id="CHEBI:58349"/>
        <dbReference type="ChEBI" id="CHEBI:78450"/>
        <dbReference type="ChEBI" id="CHEBI:78451"/>
    </reaction>
    <physiologicalReaction direction="left-to-right" evidence="32">
        <dbReference type="Rhea" id="RHEA:41805"/>
    </physiologicalReaction>
</comment>
<dbReference type="CDD" id="cd08956">
    <property type="entry name" value="KR_3_FAS_SDR_x"/>
    <property type="match status" value="1"/>
</dbReference>
<comment type="catalytic activity">
    <reaction evidence="41">
        <text>holo-[ACP] + acetyl-CoA = acetyl-[ACP] + CoA</text>
        <dbReference type="Rhea" id="RHEA:41788"/>
        <dbReference type="Rhea" id="RHEA-COMP:9621"/>
        <dbReference type="Rhea" id="RHEA-COMP:9685"/>
        <dbReference type="ChEBI" id="CHEBI:57287"/>
        <dbReference type="ChEBI" id="CHEBI:57288"/>
        <dbReference type="ChEBI" id="CHEBI:64479"/>
        <dbReference type="ChEBI" id="CHEBI:78446"/>
        <dbReference type="EC" id="2.3.1.38"/>
    </reaction>
    <physiologicalReaction direction="left-to-right" evidence="41">
        <dbReference type="Rhea" id="RHEA:41789"/>
    </physiologicalReaction>
</comment>
<dbReference type="SMART" id="SM00829">
    <property type="entry name" value="PKS_ER"/>
    <property type="match status" value="1"/>
</dbReference>
<dbReference type="Gene3D" id="3.40.50.1820">
    <property type="entry name" value="alpha/beta hydrolase"/>
    <property type="match status" value="1"/>
</dbReference>
<comment type="catalytic activity">
    <reaction evidence="33">
        <text>acetyl-[ACP] + malonyl-[ACP] + H(+) = 3-oxobutanoyl-[ACP] + holo-[ACP] + CO2</text>
        <dbReference type="Rhea" id="RHEA:41800"/>
        <dbReference type="Rhea" id="RHEA-COMP:9621"/>
        <dbReference type="Rhea" id="RHEA-COMP:9623"/>
        <dbReference type="Rhea" id="RHEA-COMP:9625"/>
        <dbReference type="Rhea" id="RHEA-COMP:9685"/>
        <dbReference type="ChEBI" id="CHEBI:15378"/>
        <dbReference type="ChEBI" id="CHEBI:16526"/>
        <dbReference type="ChEBI" id="CHEBI:64479"/>
        <dbReference type="ChEBI" id="CHEBI:78446"/>
        <dbReference type="ChEBI" id="CHEBI:78449"/>
        <dbReference type="ChEBI" id="CHEBI:78450"/>
    </reaction>
    <physiologicalReaction direction="left-to-right" evidence="33">
        <dbReference type="Rhea" id="RHEA:41801"/>
    </physiologicalReaction>
</comment>
<feature type="domain" description="Carrier" evidence="56">
    <location>
        <begin position="4482"/>
        <end position="4557"/>
    </location>
</feature>
<dbReference type="EMBL" id="JAAATY010000010">
    <property type="protein sequence ID" value="NRN66606.1"/>
    <property type="molecule type" value="Genomic_DNA"/>
</dbReference>
<sequence>MDTEQRLREYLKRATVDLRQARRRLKEAEERAGEPLAIIAMACRYPGGVRSPEDLWRLVAEETDAIAGFPTDRGWDVDGLYDPDPGREGHTYTRHGGFLDDADRFDAEFFGISPREALAMDPQQRLLLEIAWETVERAGIDPDSLRGSQTGVFAGLMVQDYVSRLARTPSGFEGYLGNGNTGSVASGRIAYTLGLEGPAVTIDTACSSSLVALHLAGQALRHGECSLALVGGVTVMSSPALFLEFSRQRGLAPDGRCKPFSARADGTGWSEGVGMLLVERLSDAERNGHHVLAVVRGSAVNQDGASSGLTAPNGPAQQRVIQRALANSGLTAADVDVVEAHGTGTALGDPIEAQALLATYGQGRERPLLLGSLKSNIGHTQAAAGVGGVIKMVMAMRHGVVPRTLHADEPTPKVDWAEGAVSLVAEACPWPGADSPRRAGVSSFGVSGTNAHVILESVPEYQAPQTEGVPPAVVPWLVSGRTAQGLRDQAARLMSIGNVDTVDVGFSLATTRATLEHRAVLFGDKPAQLEALAAGLPATGVVSGFASSGPREVVFVFPGQGSQWAGMAVELLGSSPVFAGRMAECAEALESFVDWKLADVLGDAEALGRVDVVQPALWAVMVSLAELWRSHGVHPAAVVGHSQGEIAAACVAGVLTVADGARVVAMRSRALAALAGRGGMASVPLPVDELPPVDGLSVAALNGPRSTVVSGEPAALEELLAQEERAKRIPVDYASHSAQVEQIRERLLTELAPVRPRSGEIPFVSTVTGERTENLDAEYWYRNLRETVRFEPVVRALLDHGAFVEVSPHPVVTVGIQETIDSAAGDTVVLGTLRRDEGGLERFLTSLAQAHVNGVPVDWRPMFPDARVVDLPTYAFQRERFWLEPADRHPLLDDTVELAEQGGTLFTGRLSLDSQPWLADHTVNGTVVVPGTALVDMAVLAGERLDCAYLEELTLEAPVVVPPHGTVHFQLWVGEADDDRRQIRLHTRVDDQPWSRNATGALGRNAVVPEPIEWPPGEAVPVDVTGLYGQLADNGLSYGAAFQGLRAAWRRGDEVFAEIALPIEMDDFGVVHPALLDAALHAISLGDFVTSVTTPSLPFSWRGVAVGNTTAPVLRVRLTPAGTDTVTVSVFDTDGRVVASVQSLALRPLSTNRHDSLFRVDWTAIGQSTVDSVEVVLLEDALGAQDSPSGVVVTDPHLTPVQVLELLRMWLADERFTGTKLAVLTSGAVSIRPGEDVTGLASAPVWGLVRSAQSEHPGRFVLVDVDSTRATLASALARDEPQIAIRDGVAYVPRLVRVTDRLVPGPGTRLDVTTAGTLENLDFVPSPEAPLGSGQVRIAVRAAGLNFRDVLIGLGVYPGDAEMGAEGAGVITEVGPDVPDLAPGDRVFGIFPRAFACAAVADHRTVARIPEGWSDEQAASVPVVFLTAYHALTDLARLTEGESLLVHAASGGVGMAAVQIARHLGAEVFGTAGPSKWSATTLDDEHLASSRDLGFERKFLAATRERGVDVVLNSLAGEYVDASLRLLPRGGRFVEMGKTDIRDAAQVAERHPGVDYRAFDLFDAGPERIGQLLGELLVLFERGVLRPLPTTVWDVSRAPEAFRVLAKAQHIGKLVLTMPSTMDPDGTVLITGGTGTLGGLVARHLVTRHGVRHLLLVSRTGGANSELTDELTELGATVAVAACDVSDRDALKRVLADVPTQHPLTAVVHAAGVLDDGVIQSLTPAHLDRVMAPKADAALHLHELTRDLDLSAFVLFSSAAGTTGNPGQGNYAAANALLDALAQHRRAIGLPAVSLAWGLWEQRSGMTQALGEADRRRLGRSGTVPLSSAEGLALFDAALAIGDPVLVPMRLDLAAIRSGSEAIPPLLRDLIKRRPASLAGSRVTPGSTISAVPSSVPRAERERSLTELVRTHAAVTLGHSSPDAVPTKRPFKELGFDSLTALELRNRLNAATGLALPATLVFDYPTPAALAAHLMSELDGAPQPAVPAEPVARAADDPIAIVAMSCRFPGGVATPEDLWQLVADGRDAIGPFPADRGWDIDAIHDPDRGRAGKTYVRTGGFLHDAALFDSAFFGINPREALASDPQQRLLMEASWELFERAGIDPETLRGSSTGVYVGTAYNDYGSRSSAEDLDGYVVTGNSGSVASGRIAYFFGLEGPALTVDTACSSSLVALHLAVTALRQGECSLALAGGVMVMATPSSFIEFSRQGGMAPDGRCKAFSADADGFGAAEGLGLVLVERLSDARRNGHPVLALVAGSAVNQDGASNGLTAPNGPSQRRVINQALAGAGLTTADVDVVEAHGTGTTLGDPIEAGALLETYGQGRPEDRPVWLGSVKSNIGHTQFAAGAAGVIKMVMALRHGLLPRTLHADEPSPHVDWSSGAVRLLTEPVPWQANGHPRRAGVSSFGISGTNAHVILQEPPPSTEDDHAADDHPGDGNVPLLLSARTHSALRAQASLLLERLAAEPGPYLDDVAYSLATTRATLEHRAVVVSDNRDGFARGLRALSAGEAADNLRVGHAGDDDRAVFVFPGQGAQWAGMAVELLDSSPVFAARMAECADVVESYVDWSLSDVLRGVPGAPAFDRIDVVQPALFAVMVSLAGLWRSYGVVPSAVVGQSQGEVAAACVAGALSLEDAVQVVVLRSRLFAEELVGKGGFASVALSASEVAARIARWDDRLSLAGVSGPRSVNVAGEWPALREFEAECVADGIRVRVLEASMASHSAQVEPLREKLMGLLGDVSARSTDVPFYSTVTGGAIDTAEMGAEYWFLNARRPVNFEGAVRALVGDGYRVFVESTAHPILAMAMQQTADDMGVPVRTVESLRRNEGGVDRFLLSLAEAHTHGLPVRWTEAFAGRPVRRVPLPTYPFERRRYWLAESRSAGDLGAAGLESAGHPLLGAAAELAVNDGLLLTGQLSVSSQPWLGDHRVFGTVVVPGPVVLDMALHAAGRVGCDHVDELTIQTPLALPEQGTVDVQVTVGAPDDAGRRPVDIHTRGDDKWVPHATGVLSAGLPSPTHAPSWPAGETVEIDPGSVYESLSSAGLDHGTAFRALRAARRSGDETAVEVRLPEETAVPGMFGVHPVLLDSALHSVLGEPLRLPQSWQGVSLHARGALPTRARLSRTGTDTVALVLTDDSGRPVLSIDAVTLKPLPAEQLRAAGLRDCLFALDWTESPGVGDHAGTVAVSVNTTEDVAAVTHHVREVIRDWPAESGRLVFVTYNAVTDPVAAAVWGIVRAEHPDRFGLVDLDGTDESHRALPVALAVPEPELAIRAGTVLVPRLTRISVPAEPGLVLDPDGTVLVSGSGPLAAMVARHLTTVHGLRHVVSADAAGIARDRPLTAVVHIPGEHDETREFEALVNLDKLTRDASPAAFVVLSSAASVLGGSAIDAFAEAVIRRRLADGLPGLLLSLGGWEPGTDALALFDLALRAGEPALVATRLDRGAWRDRPVPAVLRALVAPQVTTVAPAEEDLTGLAGRLSQLTEADQIEHVLGLVRGQAAAVLGYDSADEVPDGRAFRELGFDSMTAVELRNRLATATGLRLPVTTVFDHPTAKALADFLLAELLGAPEDVVAPAAVAARTDEPIAIVSMNCRFPGGVNSPEELWSLVAEGRDAITEFPDDRGWDLAGIYDPAPGLPGKSYVRHGGFLDDVDLFDAEFFGISPREAQTMDPQQRLLLQATWELFERAGIDPKALRGSQTGVFAGTSGQDYTALLATSADGLGDYLITGGSASVLSGRLAYVFGFEGPTFTVDTACSSALVALHLAGQALRRGECSLAVVGAAAVMATPAAFIAFSRQQGLAADGRCKAFADSADGTAWSEGVGVLLLERLSDARRNGHQVLAVVRGSAVNSDGASNGLAAPNGLAQQRVIRSALADAGLTAQDVDVVEAHGTGTKLGDPIEANALLSTYGRNRDRPLWLGSLKSNIGHTQGVSGVAGVIKTVMAMRHQLLPRTLHVEPPSSHVDWSTGAVRLLTEAVPWTENGHPRRAGVSSFGVSGTNVHVIIEQSAGTVQPDTGPAAAAEEGAVIPWPLSARSPEALRDQARRLMSYLDKSSDARPVDVGYSLGTTRAAFDHRAVVLGCCPDELRSGLDALAQGVPNPRVVQGTVGRGQKVAFLFAGQGSQRVGMGRQLHAAFPEFAEKFDEVCAALDAHAGFSVRQAVFEGPALDQTMYAQTGLFAVEVAISHLVRSFGISPDYLVGHSIGELAAAHVAGVLSLEDACVLVAARGRLMQNLPSGGMMVAVAASGSELAETLAGYGDRVAIAAVNGPSAAVLSGDEDAVTELAELWAQRGRKTKRLATSHAFHSAAMNPMLAEFAHVAGKLSFRPPRIPLVSTVTGQLATEEDLCAPEYWVRQVRQTVRFADGVRHLDERNVSAFLDVGPDGALAAAARECLSGSGTAFVPVLRRDRDEVDAFTTALGQLHVHGTAVDWTPVFGALGARRVDLPTYAFQLKRYWVTGANPSTGWAGPAQPESPTNTVQPQPTDLLELVRAQAAVVLGHDTPGEVLDDREFMQMGLDSLTAAELAGRLGAAVGTQVPTVAVFDHRTPRELAEYLGSLSAERVPEQQQTSTPQFNTMYGRAIELGKANEFMAFLDQASEFRPHFTDPAQLGAVAGPTWISRSRHGDALVCIPGFIGATGAQQFARFAAPFEDREMSVLQHPGFADGEPLPADIDALIRLHARTVLEHYRNRRFTLVGLSSGGLVAQALAGHLEDLGVAPAAVVLLDTFGPHMGHVTEDLVPEFVSRLYDIHVDMGYAANDDWLTAMGRYVAFPWQTRDLATPVLLVRATEPLIEWNRDDDWRTSWDSAESVVDVPGDHFSMMVEHAGTTARAVDEWLRRVTS</sequence>
<dbReference type="InterPro" id="IPR001227">
    <property type="entry name" value="Ac_transferase_dom_sf"/>
</dbReference>
<comment type="catalytic activity">
    <reaction evidence="17">
        <text>a (3R)-hydroxyacyl-[ACP] = a (2E)-enoyl-[ACP] + H2O</text>
        <dbReference type="Rhea" id="RHEA:13097"/>
        <dbReference type="Rhea" id="RHEA-COMP:9925"/>
        <dbReference type="Rhea" id="RHEA-COMP:9945"/>
        <dbReference type="ChEBI" id="CHEBI:15377"/>
        <dbReference type="ChEBI" id="CHEBI:78784"/>
        <dbReference type="ChEBI" id="CHEBI:78827"/>
        <dbReference type="EC" id="4.2.1.59"/>
    </reaction>
    <physiologicalReaction direction="left-to-right" evidence="17">
        <dbReference type="Rhea" id="RHEA:13098"/>
    </physiologicalReaction>
</comment>
<dbReference type="Pfam" id="PF08990">
    <property type="entry name" value="Docking"/>
    <property type="match status" value="1"/>
</dbReference>
<proteinExistence type="predicted"/>
<dbReference type="InterPro" id="IPR036299">
    <property type="entry name" value="Polyketide_synth_docking_sf"/>
</dbReference>
<comment type="catalytic activity">
    <reaction evidence="40">
        <text>a 2,3-saturated acyl-[ACP] + NADP(+) = a (2E)-enoyl-[ACP] + NADPH + H(+)</text>
        <dbReference type="Rhea" id="RHEA:22564"/>
        <dbReference type="Rhea" id="RHEA-COMP:9925"/>
        <dbReference type="Rhea" id="RHEA-COMP:9926"/>
        <dbReference type="ChEBI" id="CHEBI:15378"/>
        <dbReference type="ChEBI" id="CHEBI:57783"/>
        <dbReference type="ChEBI" id="CHEBI:58349"/>
        <dbReference type="ChEBI" id="CHEBI:78784"/>
        <dbReference type="ChEBI" id="CHEBI:78785"/>
        <dbReference type="EC" id="1.3.1.39"/>
    </reaction>
    <physiologicalReaction direction="right-to-left" evidence="40">
        <dbReference type="Rhea" id="RHEA:22566"/>
    </physiologicalReaction>
</comment>
<comment type="catalytic activity">
    <reaction evidence="25">
        <text>a (3R)-hydroxyacyl-[ACP] + NADP(+) = a 3-oxoacyl-[ACP] + NADPH + H(+)</text>
        <dbReference type="Rhea" id="RHEA:17397"/>
        <dbReference type="Rhea" id="RHEA-COMP:9916"/>
        <dbReference type="Rhea" id="RHEA-COMP:9945"/>
        <dbReference type="ChEBI" id="CHEBI:15378"/>
        <dbReference type="ChEBI" id="CHEBI:57783"/>
        <dbReference type="ChEBI" id="CHEBI:58349"/>
        <dbReference type="ChEBI" id="CHEBI:78776"/>
        <dbReference type="ChEBI" id="CHEBI:78827"/>
        <dbReference type="EC" id="1.1.1.100"/>
    </reaction>
    <physiologicalReaction direction="right-to-left" evidence="25">
        <dbReference type="Rhea" id="RHEA:17399"/>
    </physiologicalReaction>
</comment>
<evidence type="ECO:0000256" key="27">
    <source>
        <dbReference type="ARBA" id="ARBA00047451"/>
    </source>
</evidence>
<dbReference type="InterPro" id="IPR020807">
    <property type="entry name" value="PKS_DH"/>
</dbReference>
<dbReference type="Pfam" id="PF16197">
    <property type="entry name" value="KAsynt_C_assoc"/>
    <property type="match status" value="3"/>
</dbReference>
<keyword evidence="6" id="KW-0808">Transferase</keyword>
<feature type="domain" description="Carrier" evidence="56">
    <location>
        <begin position="1903"/>
        <end position="1978"/>
    </location>
</feature>
<dbReference type="InterPro" id="IPR020802">
    <property type="entry name" value="TesA-like"/>
</dbReference>
<comment type="catalytic activity">
    <reaction evidence="47">
        <text>3-oxododecanoyl-[ACP] + NADPH + H(+) = (3R)-hydroxydodecanoyl-[ACP] + NADP(+)</text>
        <dbReference type="Rhea" id="RHEA:41872"/>
        <dbReference type="Rhea" id="RHEA-COMP:9641"/>
        <dbReference type="Rhea" id="RHEA-COMP:9642"/>
        <dbReference type="ChEBI" id="CHEBI:15378"/>
        <dbReference type="ChEBI" id="CHEBI:57783"/>
        <dbReference type="ChEBI" id="CHEBI:58349"/>
        <dbReference type="ChEBI" id="CHEBI:78469"/>
        <dbReference type="ChEBI" id="CHEBI:78470"/>
    </reaction>
    <physiologicalReaction direction="left-to-right" evidence="47">
        <dbReference type="Rhea" id="RHEA:41873"/>
    </physiologicalReaction>
</comment>
<comment type="catalytic activity">
    <reaction evidence="24">
        <text>hexanoyl-[ACP] + malonyl-[ACP] + H(+) = 3-oxooctanoyl-[ACP] + holo-[ACP] + CO2</text>
        <dbReference type="Rhea" id="RHEA:41836"/>
        <dbReference type="Rhea" id="RHEA-COMP:9623"/>
        <dbReference type="Rhea" id="RHEA-COMP:9632"/>
        <dbReference type="Rhea" id="RHEA-COMP:9633"/>
        <dbReference type="Rhea" id="RHEA-COMP:9685"/>
        <dbReference type="ChEBI" id="CHEBI:15378"/>
        <dbReference type="ChEBI" id="CHEBI:16526"/>
        <dbReference type="ChEBI" id="CHEBI:64479"/>
        <dbReference type="ChEBI" id="CHEBI:78449"/>
        <dbReference type="ChEBI" id="CHEBI:78459"/>
        <dbReference type="ChEBI" id="CHEBI:78460"/>
    </reaction>
    <physiologicalReaction direction="left-to-right" evidence="24">
        <dbReference type="Rhea" id="RHEA:41837"/>
    </physiologicalReaction>
</comment>
<dbReference type="Pfam" id="PF13602">
    <property type="entry name" value="ADH_zinc_N_2"/>
    <property type="match status" value="1"/>
</dbReference>
<dbReference type="InterPro" id="IPR020843">
    <property type="entry name" value="ER"/>
</dbReference>
<evidence type="ECO:0000313" key="59">
    <source>
        <dbReference type="EMBL" id="NRN66606.1"/>
    </source>
</evidence>
<dbReference type="SUPFAM" id="SSF101173">
    <property type="entry name" value="Docking domain B of the erythromycin polyketide synthase (DEBS)"/>
    <property type="match status" value="1"/>
</dbReference>
<dbReference type="PANTHER" id="PTHR43775">
    <property type="entry name" value="FATTY ACID SYNTHASE"/>
    <property type="match status" value="1"/>
</dbReference>
<dbReference type="Gene3D" id="1.10.1200.10">
    <property type="entry name" value="ACP-like"/>
    <property type="match status" value="3"/>
</dbReference>
<dbReference type="Pfam" id="PF02801">
    <property type="entry name" value="Ketoacyl-synt_C"/>
    <property type="match status" value="3"/>
</dbReference>
<comment type="catalytic activity">
    <reaction evidence="30">
        <text>(2E)-hexadecenoyl-[ACP] + NADPH + H(+) = hexadecanoyl-[ACP] + NADP(+)</text>
        <dbReference type="Rhea" id="RHEA:41912"/>
        <dbReference type="Rhea" id="RHEA-COMP:9651"/>
        <dbReference type="Rhea" id="RHEA-COMP:9652"/>
        <dbReference type="ChEBI" id="CHEBI:15378"/>
        <dbReference type="ChEBI" id="CHEBI:57783"/>
        <dbReference type="ChEBI" id="CHEBI:58349"/>
        <dbReference type="ChEBI" id="CHEBI:78481"/>
        <dbReference type="ChEBI" id="CHEBI:78483"/>
    </reaction>
    <physiologicalReaction direction="left-to-right" evidence="30">
        <dbReference type="Rhea" id="RHEA:41913"/>
    </physiologicalReaction>
</comment>
<evidence type="ECO:0000256" key="1">
    <source>
        <dbReference type="ARBA" id="ARBA00001957"/>
    </source>
</evidence>
<evidence type="ECO:0000256" key="7">
    <source>
        <dbReference type="ARBA" id="ARBA00022799"/>
    </source>
</evidence>
<evidence type="ECO:0000256" key="26">
    <source>
        <dbReference type="ARBA" id="ARBA00047440"/>
    </source>
</evidence>
<dbReference type="RefSeq" id="WP_312872752.1">
    <property type="nucleotide sequence ID" value="NZ_CBCSGW010000003.1"/>
</dbReference>
<evidence type="ECO:0000256" key="11">
    <source>
        <dbReference type="ARBA" id="ARBA00023268"/>
    </source>
</evidence>
<evidence type="ECO:0000256" key="17">
    <source>
        <dbReference type="ARBA" id="ARBA00023394"/>
    </source>
</evidence>
<evidence type="ECO:0000256" key="54">
    <source>
        <dbReference type="SAM" id="Coils"/>
    </source>
</evidence>
<dbReference type="SMART" id="SM00824">
    <property type="entry name" value="PKS_TE"/>
    <property type="match status" value="1"/>
</dbReference>
<evidence type="ECO:0000256" key="47">
    <source>
        <dbReference type="ARBA" id="ARBA00049263"/>
    </source>
</evidence>
<name>A0ABX2F5I6_9PSEU</name>
<dbReference type="InterPro" id="IPR049900">
    <property type="entry name" value="PKS_mFAS_DH"/>
</dbReference>
<evidence type="ECO:0000256" key="42">
    <source>
        <dbReference type="ARBA" id="ARBA00048704"/>
    </source>
</evidence>
<evidence type="ECO:0000256" key="14">
    <source>
        <dbReference type="ARBA" id="ARBA00023351"/>
    </source>
</evidence>
<evidence type="ECO:0000256" key="53">
    <source>
        <dbReference type="PROSITE-ProRule" id="PRU01363"/>
    </source>
</evidence>
<evidence type="ECO:0000256" key="9">
    <source>
        <dbReference type="ARBA" id="ARBA00023194"/>
    </source>
</evidence>
<keyword evidence="11" id="KW-0511">Multifunctional enzyme</keyword>
<dbReference type="Gene3D" id="3.30.70.3290">
    <property type="match status" value="3"/>
</dbReference>
<evidence type="ECO:0000256" key="44">
    <source>
        <dbReference type="ARBA" id="ARBA00049019"/>
    </source>
</evidence>
<dbReference type="CDD" id="cd05195">
    <property type="entry name" value="enoyl_red"/>
    <property type="match status" value="1"/>
</dbReference>
<evidence type="ECO:0000256" key="52">
    <source>
        <dbReference type="ARBA" id="ARBA00049533"/>
    </source>
</evidence>
<dbReference type="Pfam" id="PF00975">
    <property type="entry name" value="Thioesterase"/>
    <property type="match status" value="1"/>
</dbReference>
<feature type="active site" description="Proton acceptor; for dehydratase activity" evidence="53">
    <location>
        <position position="921"/>
    </location>
</feature>
<feature type="active site" description="Proton acceptor; for dehydratase activity" evidence="53">
    <location>
        <position position="2926"/>
    </location>
</feature>
<dbReference type="SUPFAM" id="SSF51735">
    <property type="entry name" value="NAD(P)-binding Rossmann-fold domains"/>
    <property type="match status" value="4"/>
</dbReference>
<evidence type="ECO:0000256" key="3">
    <source>
        <dbReference type="ARBA" id="ARBA00005189"/>
    </source>
</evidence>
<comment type="catalytic activity">
    <reaction evidence="31">
        <text>(2E)-hexenoyl-[ACP] + NADPH + H(+) = hexanoyl-[ACP] + NADP(+)</text>
        <dbReference type="Rhea" id="RHEA:41832"/>
        <dbReference type="Rhea" id="RHEA-COMP:9631"/>
        <dbReference type="Rhea" id="RHEA-COMP:9632"/>
        <dbReference type="ChEBI" id="CHEBI:15378"/>
        <dbReference type="ChEBI" id="CHEBI:57783"/>
        <dbReference type="ChEBI" id="CHEBI:58349"/>
        <dbReference type="ChEBI" id="CHEBI:78458"/>
        <dbReference type="ChEBI" id="CHEBI:78459"/>
    </reaction>
    <physiologicalReaction direction="left-to-right" evidence="31">
        <dbReference type="Rhea" id="RHEA:41833"/>
    </physiologicalReaction>
</comment>
<dbReference type="SUPFAM" id="SSF47336">
    <property type="entry name" value="ACP-like"/>
    <property type="match status" value="2"/>
</dbReference>
<evidence type="ECO:0000256" key="35">
    <source>
        <dbReference type="ARBA" id="ARBA00048281"/>
    </source>
</evidence>
<feature type="domain" description="Ketosynthase family 3 (KS3)" evidence="57">
    <location>
        <begin position="1996"/>
        <end position="2420"/>
    </location>
</feature>
<comment type="catalytic activity">
    <reaction evidence="50">
        <text>butanoyl-[ACP] + malonyl-[ACP] + H(+) = 3-oxohexanoyl-[ACP] + holo-[ACP] + CO2</text>
        <dbReference type="Rhea" id="RHEA:41820"/>
        <dbReference type="Rhea" id="RHEA-COMP:9623"/>
        <dbReference type="Rhea" id="RHEA-COMP:9628"/>
        <dbReference type="Rhea" id="RHEA-COMP:9629"/>
        <dbReference type="Rhea" id="RHEA-COMP:9685"/>
        <dbReference type="ChEBI" id="CHEBI:15378"/>
        <dbReference type="ChEBI" id="CHEBI:16526"/>
        <dbReference type="ChEBI" id="CHEBI:64479"/>
        <dbReference type="ChEBI" id="CHEBI:78449"/>
        <dbReference type="ChEBI" id="CHEBI:78454"/>
        <dbReference type="ChEBI" id="CHEBI:78456"/>
    </reaction>
    <physiologicalReaction direction="left-to-right" evidence="50">
        <dbReference type="Rhea" id="RHEA:41821"/>
    </physiologicalReaction>
</comment>
<dbReference type="InterPro" id="IPR036736">
    <property type="entry name" value="ACP-like_sf"/>
</dbReference>
<feature type="region of interest" description="N-terminal hotdog fold" evidence="53">
    <location>
        <begin position="2894"/>
        <end position="3014"/>
    </location>
</feature>
<feature type="active site" description="Proton donor; for dehydratase activity" evidence="53">
    <location>
        <position position="3085"/>
    </location>
</feature>
<evidence type="ECO:0000256" key="21">
    <source>
        <dbReference type="ARBA" id="ARBA00023402"/>
    </source>
</evidence>
<comment type="catalytic activity">
    <reaction evidence="28">
        <text>(2E)-butenoyl-[ACP] + NADPH + H(+) = butanoyl-[ACP] + NADP(+)</text>
        <dbReference type="Rhea" id="RHEA:41812"/>
        <dbReference type="Rhea" id="RHEA-COMP:9627"/>
        <dbReference type="Rhea" id="RHEA-COMP:9628"/>
        <dbReference type="ChEBI" id="CHEBI:15378"/>
        <dbReference type="ChEBI" id="CHEBI:57783"/>
        <dbReference type="ChEBI" id="CHEBI:58349"/>
        <dbReference type="ChEBI" id="CHEBI:78453"/>
        <dbReference type="ChEBI" id="CHEBI:78454"/>
    </reaction>
    <physiologicalReaction direction="left-to-right" evidence="28">
        <dbReference type="Rhea" id="RHEA:41813"/>
    </physiologicalReaction>
</comment>
<dbReference type="SMART" id="SM00822">
    <property type="entry name" value="PKS_KR"/>
    <property type="match status" value="1"/>
</dbReference>
<dbReference type="InterPro" id="IPR042104">
    <property type="entry name" value="PKS_dehydratase_sf"/>
</dbReference>
<comment type="pathway">
    <text evidence="2">Antibiotic biosynthesis.</text>
</comment>
<evidence type="ECO:0000256" key="4">
    <source>
        <dbReference type="ARBA" id="ARBA00022450"/>
    </source>
</evidence>
<dbReference type="InterPro" id="IPR014043">
    <property type="entry name" value="Acyl_transferase_dom"/>
</dbReference>
<dbReference type="Proteomes" id="UP000763557">
    <property type="component" value="Unassembled WGS sequence"/>
</dbReference>
<dbReference type="Pfam" id="PF00698">
    <property type="entry name" value="Acyl_transf_1"/>
    <property type="match status" value="3"/>
</dbReference>
<comment type="catalytic activity">
    <reaction evidence="44">
        <text>(2E)-octadecenoyl-[ACP] + NADPH + H(+) = octadecanoyl-[ACP] + NADP(+)</text>
        <dbReference type="Rhea" id="RHEA:41928"/>
        <dbReference type="Rhea" id="RHEA-COMP:9655"/>
        <dbReference type="Rhea" id="RHEA-COMP:9656"/>
        <dbReference type="ChEBI" id="CHEBI:15378"/>
        <dbReference type="ChEBI" id="CHEBI:57783"/>
        <dbReference type="ChEBI" id="CHEBI:58349"/>
        <dbReference type="ChEBI" id="CHEBI:78489"/>
        <dbReference type="ChEBI" id="CHEBI:78495"/>
    </reaction>
    <physiologicalReaction direction="left-to-right" evidence="44">
        <dbReference type="Rhea" id="RHEA:41929"/>
    </physiologicalReaction>
</comment>
<evidence type="ECO:0000256" key="48">
    <source>
        <dbReference type="ARBA" id="ARBA00049414"/>
    </source>
</evidence>
<dbReference type="SUPFAM" id="SSF55048">
    <property type="entry name" value="Probable ACP-binding domain of malonyl-CoA ACP transacylase"/>
    <property type="match status" value="3"/>
</dbReference>
<comment type="catalytic activity">
    <reaction evidence="29">
        <text>dodecanoyl-[ACP] + malonyl-[ACP] + H(+) = 3-oxotetradecanoyl-[ACP] + holo-[ACP] + CO2</text>
        <dbReference type="Rhea" id="RHEA:41884"/>
        <dbReference type="Rhea" id="RHEA-COMP:9623"/>
        <dbReference type="Rhea" id="RHEA-COMP:9644"/>
        <dbReference type="Rhea" id="RHEA-COMP:9645"/>
        <dbReference type="Rhea" id="RHEA-COMP:9685"/>
        <dbReference type="ChEBI" id="CHEBI:15378"/>
        <dbReference type="ChEBI" id="CHEBI:16526"/>
        <dbReference type="ChEBI" id="CHEBI:64479"/>
        <dbReference type="ChEBI" id="CHEBI:65264"/>
        <dbReference type="ChEBI" id="CHEBI:78449"/>
        <dbReference type="ChEBI" id="CHEBI:78473"/>
    </reaction>
    <physiologicalReaction direction="left-to-right" evidence="29">
        <dbReference type="Rhea" id="RHEA:41885"/>
    </physiologicalReaction>
</comment>
<evidence type="ECO:0000259" key="56">
    <source>
        <dbReference type="PROSITE" id="PS50075"/>
    </source>
</evidence>
<dbReference type="Pfam" id="PF08240">
    <property type="entry name" value="ADH_N"/>
    <property type="match status" value="1"/>
</dbReference>
<evidence type="ECO:0000256" key="39">
    <source>
        <dbReference type="ARBA" id="ARBA00048571"/>
    </source>
</evidence>
<comment type="catalytic activity">
    <reaction evidence="19">
        <text>(3R)-hydroxyoctadecanoyl-[ACP] = (2E)-octadecenoyl-[ACP] + H2O</text>
        <dbReference type="Rhea" id="RHEA:41924"/>
        <dbReference type="Rhea" id="RHEA-COMP:9654"/>
        <dbReference type="Rhea" id="RHEA-COMP:9655"/>
        <dbReference type="ChEBI" id="CHEBI:15377"/>
        <dbReference type="ChEBI" id="CHEBI:78488"/>
        <dbReference type="ChEBI" id="CHEBI:78489"/>
    </reaction>
    <physiologicalReaction direction="left-to-right" evidence="19">
        <dbReference type="Rhea" id="RHEA:41925"/>
    </physiologicalReaction>
</comment>
<evidence type="ECO:0000256" key="29">
    <source>
        <dbReference type="ARBA" id="ARBA00047578"/>
    </source>
</evidence>
<accession>A0ABX2F5I6</accession>
<dbReference type="SUPFAM" id="SSF53474">
    <property type="entry name" value="alpha/beta-Hydrolases"/>
    <property type="match status" value="1"/>
</dbReference>
<dbReference type="SMART" id="SM00823">
    <property type="entry name" value="PKS_PP"/>
    <property type="match status" value="3"/>
</dbReference>
<evidence type="ECO:0000256" key="22">
    <source>
        <dbReference type="ARBA" id="ARBA00023442"/>
    </source>
</evidence>
<comment type="catalytic activity">
    <reaction evidence="35">
        <text>(2E)-dodecenoyl-[ACP] + NADPH + H(+) = dodecanoyl-[ACP] + NADP(+)</text>
        <dbReference type="Rhea" id="RHEA:41880"/>
        <dbReference type="Rhea" id="RHEA-COMP:9643"/>
        <dbReference type="Rhea" id="RHEA-COMP:9644"/>
        <dbReference type="ChEBI" id="CHEBI:15378"/>
        <dbReference type="ChEBI" id="CHEBI:57783"/>
        <dbReference type="ChEBI" id="CHEBI:58349"/>
        <dbReference type="ChEBI" id="CHEBI:65264"/>
        <dbReference type="ChEBI" id="CHEBI:78472"/>
    </reaction>
    <physiologicalReaction direction="left-to-right" evidence="35">
        <dbReference type="Rhea" id="RHEA:41881"/>
    </physiologicalReaction>
</comment>
<dbReference type="InterPro" id="IPR014030">
    <property type="entry name" value="Ketoacyl_synth_N"/>
</dbReference>
<comment type="catalytic activity">
    <reaction evidence="39">
        <text>3-oxohexanoyl-[ACP] + NADPH + H(+) = (3R)-hydroxyhexanoyl-[ACP] + NADP(+)</text>
        <dbReference type="Rhea" id="RHEA:41824"/>
        <dbReference type="Rhea" id="RHEA-COMP:9629"/>
        <dbReference type="Rhea" id="RHEA-COMP:9630"/>
        <dbReference type="ChEBI" id="CHEBI:15378"/>
        <dbReference type="ChEBI" id="CHEBI:57783"/>
        <dbReference type="ChEBI" id="CHEBI:58349"/>
        <dbReference type="ChEBI" id="CHEBI:78456"/>
        <dbReference type="ChEBI" id="CHEBI:78457"/>
    </reaction>
    <physiologicalReaction direction="left-to-right" evidence="39">
        <dbReference type="Rhea" id="RHEA:41825"/>
    </physiologicalReaction>
</comment>
<evidence type="ECO:0000256" key="51">
    <source>
        <dbReference type="ARBA" id="ARBA00049521"/>
    </source>
</evidence>
<evidence type="ECO:0000256" key="32">
    <source>
        <dbReference type="ARBA" id="ARBA00047953"/>
    </source>
</evidence>
<evidence type="ECO:0000256" key="40">
    <source>
        <dbReference type="ARBA" id="ARBA00048650"/>
    </source>
</evidence>
<comment type="caution">
    <text evidence="59">The sequence shown here is derived from an EMBL/GenBank/DDBJ whole genome shotgun (WGS) entry which is preliminary data.</text>
</comment>
<comment type="catalytic activity">
    <reaction evidence="14">
        <text>(3R)-hydroxydodecanoyl-[ACP] = (2E)-dodecenoyl-[ACP] + H2O</text>
        <dbReference type="Rhea" id="RHEA:41876"/>
        <dbReference type="Rhea" id="RHEA-COMP:9642"/>
        <dbReference type="Rhea" id="RHEA-COMP:9643"/>
        <dbReference type="ChEBI" id="CHEBI:15377"/>
        <dbReference type="ChEBI" id="CHEBI:78470"/>
        <dbReference type="ChEBI" id="CHEBI:78472"/>
    </reaction>
    <physiologicalReaction direction="left-to-right" evidence="14">
        <dbReference type="Rhea" id="RHEA:41877"/>
    </physiologicalReaction>
</comment>
<dbReference type="InterPro" id="IPR057326">
    <property type="entry name" value="KR_dom"/>
</dbReference>
<dbReference type="PANTHER" id="PTHR43775:SF51">
    <property type="entry name" value="INACTIVE PHENOLPHTHIOCEROL SYNTHESIS POLYKETIDE SYNTHASE TYPE I PKS1-RELATED"/>
    <property type="match status" value="1"/>
</dbReference>
<evidence type="ECO:0000256" key="46">
    <source>
        <dbReference type="ARBA" id="ARBA00049171"/>
    </source>
</evidence>
<evidence type="ECO:0000256" key="6">
    <source>
        <dbReference type="ARBA" id="ARBA00022679"/>
    </source>
</evidence>
<dbReference type="Gene3D" id="3.10.129.110">
    <property type="entry name" value="Polyketide synthase dehydratase"/>
    <property type="match status" value="2"/>
</dbReference>
<dbReference type="PROSITE" id="PS52019">
    <property type="entry name" value="PKS_MFAS_DH"/>
    <property type="match status" value="2"/>
</dbReference>